<proteinExistence type="inferred from homology"/>
<accession>A0AAV9AT12</accession>
<dbReference type="PANTHER" id="PTHR33573">
    <property type="entry name" value="CASP-LIKE PROTEIN 4A4"/>
    <property type="match status" value="1"/>
</dbReference>
<comment type="caution">
    <text evidence="11">The sequence shown here is derived from an EMBL/GenBank/DDBJ whole genome shotgun (WGS) entry which is preliminary data.</text>
</comment>
<comment type="similarity">
    <text evidence="2 9">Belongs to the Casparian strip membrane proteins (CASP) family.</text>
</comment>
<evidence type="ECO:0000256" key="3">
    <source>
        <dbReference type="ARBA" id="ARBA00011489"/>
    </source>
</evidence>
<dbReference type="Pfam" id="PF04535">
    <property type="entry name" value="CASP_dom"/>
    <property type="match status" value="1"/>
</dbReference>
<comment type="caution">
    <text evidence="9">Lacks conserved residue(s) required for the propagation of feature annotation.</text>
</comment>
<evidence type="ECO:0000259" key="10">
    <source>
        <dbReference type="Pfam" id="PF04535"/>
    </source>
</evidence>
<keyword evidence="4 9" id="KW-1003">Cell membrane</keyword>
<feature type="transmembrane region" description="Helical" evidence="9">
    <location>
        <begin position="40"/>
        <end position="64"/>
    </location>
</feature>
<evidence type="ECO:0000313" key="11">
    <source>
        <dbReference type="EMBL" id="KAK1267127.1"/>
    </source>
</evidence>
<comment type="subcellular location">
    <subcellularLocation>
        <location evidence="1 9">Cell membrane</location>
        <topology evidence="1 9">Multi-pass membrane protein</topology>
    </subcellularLocation>
</comment>
<keyword evidence="6 9" id="KW-1133">Transmembrane helix</keyword>
<evidence type="ECO:0000256" key="9">
    <source>
        <dbReference type="RuleBase" id="RU361233"/>
    </source>
</evidence>
<evidence type="ECO:0000256" key="5">
    <source>
        <dbReference type="ARBA" id="ARBA00022692"/>
    </source>
</evidence>
<keyword evidence="5 9" id="KW-0812">Transmembrane</keyword>
<organism evidence="11 12">
    <name type="scientific">Acorus gramineus</name>
    <name type="common">Dwarf sweet flag</name>
    <dbReference type="NCBI Taxonomy" id="55184"/>
    <lineage>
        <taxon>Eukaryota</taxon>
        <taxon>Viridiplantae</taxon>
        <taxon>Streptophyta</taxon>
        <taxon>Embryophyta</taxon>
        <taxon>Tracheophyta</taxon>
        <taxon>Spermatophyta</taxon>
        <taxon>Magnoliopsida</taxon>
        <taxon>Liliopsida</taxon>
        <taxon>Acoraceae</taxon>
        <taxon>Acorus</taxon>
    </lineage>
</organism>
<dbReference type="EMBL" id="JAUJYN010000007">
    <property type="protein sequence ID" value="KAK1267127.1"/>
    <property type="molecule type" value="Genomic_DNA"/>
</dbReference>
<dbReference type="InterPro" id="IPR006459">
    <property type="entry name" value="CASP/CASPL"/>
</dbReference>
<dbReference type="InterPro" id="IPR006702">
    <property type="entry name" value="CASP_dom"/>
</dbReference>
<feature type="domain" description="Casparian strip membrane protein" evidence="10">
    <location>
        <begin position="42"/>
        <end position="195"/>
    </location>
</feature>
<keyword evidence="12" id="KW-1185">Reference proteome</keyword>
<evidence type="ECO:0000256" key="4">
    <source>
        <dbReference type="ARBA" id="ARBA00022475"/>
    </source>
</evidence>
<evidence type="ECO:0000256" key="1">
    <source>
        <dbReference type="ARBA" id="ARBA00004651"/>
    </source>
</evidence>
<dbReference type="Proteomes" id="UP001179952">
    <property type="component" value="Unassembled WGS sequence"/>
</dbReference>
<reference evidence="11" key="1">
    <citation type="journal article" date="2023" name="Nat. Commun.">
        <title>Diploid and tetraploid genomes of Acorus and the evolution of monocots.</title>
        <authorList>
            <person name="Ma L."/>
            <person name="Liu K.W."/>
            <person name="Li Z."/>
            <person name="Hsiao Y.Y."/>
            <person name="Qi Y."/>
            <person name="Fu T."/>
            <person name="Tang G.D."/>
            <person name="Zhang D."/>
            <person name="Sun W.H."/>
            <person name="Liu D.K."/>
            <person name="Li Y."/>
            <person name="Chen G.Z."/>
            <person name="Liu X.D."/>
            <person name="Liao X.Y."/>
            <person name="Jiang Y.T."/>
            <person name="Yu X."/>
            <person name="Hao Y."/>
            <person name="Huang J."/>
            <person name="Zhao X.W."/>
            <person name="Ke S."/>
            <person name="Chen Y.Y."/>
            <person name="Wu W.L."/>
            <person name="Hsu J.L."/>
            <person name="Lin Y.F."/>
            <person name="Huang M.D."/>
            <person name="Li C.Y."/>
            <person name="Huang L."/>
            <person name="Wang Z.W."/>
            <person name="Zhao X."/>
            <person name="Zhong W.Y."/>
            <person name="Peng D.H."/>
            <person name="Ahmad S."/>
            <person name="Lan S."/>
            <person name="Zhang J.S."/>
            <person name="Tsai W.C."/>
            <person name="Van de Peer Y."/>
            <person name="Liu Z.J."/>
        </authorList>
    </citation>
    <scope>NUCLEOTIDE SEQUENCE</scope>
    <source>
        <strain evidence="11">SCP</strain>
    </source>
</reference>
<keyword evidence="8" id="KW-0325">Glycoprotein</keyword>
<evidence type="ECO:0000256" key="8">
    <source>
        <dbReference type="ARBA" id="ARBA00023180"/>
    </source>
</evidence>
<protein>
    <recommendedName>
        <fullName evidence="9">CASP-like protein</fullName>
    </recommendedName>
</protein>
<feature type="transmembrane region" description="Helical" evidence="9">
    <location>
        <begin position="183"/>
        <end position="208"/>
    </location>
</feature>
<evidence type="ECO:0000256" key="7">
    <source>
        <dbReference type="ARBA" id="ARBA00023136"/>
    </source>
</evidence>
<dbReference type="GO" id="GO:0005886">
    <property type="term" value="C:plasma membrane"/>
    <property type="evidence" value="ECO:0007669"/>
    <property type="project" value="UniProtKB-SubCell"/>
</dbReference>
<dbReference type="NCBIfam" id="TIGR01569">
    <property type="entry name" value="A_tha_TIGR01569"/>
    <property type="match status" value="1"/>
</dbReference>
<keyword evidence="7 9" id="KW-0472">Membrane</keyword>
<reference evidence="11" key="2">
    <citation type="submission" date="2023-06" db="EMBL/GenBank/DDBJ databases">
        <authorList>
            <person name="Ma L."/>
            <person name="Liu K.-W."/>
            <person name="Li Z."/>
            <person name="Hsiao Y.-Y."/>
            <person name="Qi Y."/>
            <person name="Fu T."/>
            <person name="Tang G."/>
            <person name="Zhang D."/>
            <person name="Sun W.-H."/>
            <person name="Liu D.-K."/>
            <person name="Li Y."/>
            <person name="Chen G.-Z."/>
            <person name="Liu X.-D."/>
            <person name="Liao X.-Y."/>
            <person name="Jiang Y.-T."/>
            <person name="Yu X."/>
            <person name="Hao Y."/>
            <person name="Huang J."/>
            <person name="Zhao X.-W."/>
            <person name="Ke S."/>
            <person name="Chen Y.-Y."/>
            <person name="Wu W.-L."/>
            <person name="Hsu J.-L."/>
            <person name="Lin Y.-F."/>
            <person name="Huang M.-D."/>
            <person name="Li C.-Y."/>
            <person name="Huang L."/>
            <person name="Wang Z.-W."/>
            <person name="Zhao X."/>
            <person name="Zhong W.-Y."/>
            <person name="Peng D.-H."/>
            <person name="Ahmad S."/>
            <person name="Lan S."/>
            <person name="Zhang J.-S."/>
            <person name="Tsai W.-C."/>
            <person name="Van De Peer Y."/>
            <person name="Liu Z.-J."/>
        </authorList>
    </citation>
    <scope>NUCLEOTIDE SEQUENCE</scope>
    <source>
        <strain evidence="11">SCP</strain>
        <tissue evidence="11">Leaves</tissue>
    </source>
</reference>
<feature type="transmembrane region" description="Helical" evidence="9">
    <location>
        <begin position="84"/>
        <end position="109"/>
    </location>
</feature>
<gene>
    <name evidence="11" type="ORF">QJS04_geneDACA002680</name>
</gene>
<name>A0AAV9AT12_ACOGR</name>
<evidence type="ECO:0000256" key="6">
    <source>
        <dbReference type="ARBA" id="ARBA00022989"/>
    </source>
</evidence>
<evidence type="ECO:0000313" key="12">
    <source>
        <dbReference type="Proteomes" id="UP001179952"/>
    </source>
</evidence>
<dbReference type="AlphaFoldDB" id="A0AAV9AT12"/>
<sequence length="214" mass="23118">MKSEAAMVAAEEANIESGGGVAAATMEEEKRLLRTRTRDAAYGAAVRAACAAAAAVSMSMMVTAEETAELDLYGFRLPVSSKWSYSNSFVFLVGMTAATTAYSLLQLLLTMLGFLKKSKITTNTFPSRNMAWLTFTLDQAFAYMMVSAGSAASGVTNLNRTGIRHSRLPDFCKPLRGFCDRTAVAISFAFLSCVLLAASAILDVLCLLNHHYRY</sequence>
<dbReference type="PANTHER" id="PTHR33573:SF48">
    <property type="entry name" value="CASP-LIKE PROTEIN 3A1"/>
    <property type="match status" value="1"/>
</dbReference>
<evidence type="ECO:0000256" key="2">
    <source>
        <dbReference type="ARBA" id="ARBA00007651"/>
    </source>
</evidence>
<comment type="subunit">
    <text evidence="3 9">Homodimer and heterodimers.</text>
</comment>